<dbReference type="PANTHER" id="PTHR22930:SF269">
    <property type="entry name" value="NUCLEASE HARBI1-LIKE PROTEIN"/>
    <property type="match status" value="1"/>
</dbReference>
<comment type="similarity">
    <text evidence="3">Belongs to the HARBI1 family.</text>
</comment>
<protein>
    <recommendedName>
        <fullName evidence="8">DDE Tnp4 domain-containing protein</fullName>
    </recommendedName>
</protein>
<keyword evidence="10" id="KW-1185">Reference proteome</keyword>
<dbReference type="GO" id="GO:0005634">
    <property type="term" value="C:nucleus"/>
    <property type="evidence" value="ECO:0007669"/>
    <property type="project" value="UniProtKB-SubCell"/>
</dbReference>
<dbReference type="AlphaFoldDB" id="A0A5N4AYN0"/>
<evidence type="ECO:0000256" key="7">
    <source>
        <dbReference type="ARBA" id="ARBA00023242"/>
    </source>
</evidence>
<dbReference type="GO" id="GO:0046872">
    <property type="term" value="F:metal ion binding"/>
    <property type="evidence" value="ECO:0007669"/>
    <property type="project" value="UniProtKB-KW"/>
</dbReference>
<gene>
    <name evidence="9" type="ORF">PPYR_04544</name>
</gene>
<dbReference type="EMBL" id="VVIM01000002">
    <property type="protein sequence ID" value="KAB0802358.1"/>
    <property type="molecule type" value="Genomic_DNA"/>
</dbReference>
<keyword evidence="7" id="KW-0539">Nucleus</keyword>
<evidence type="ECO:0000256" key="1">
    <source>
        <dbReference type="ARBA" id="ARBA00001968"/>
    </source>
</evidence>
<evidence type="ECO:0000313" key="10">
    <source>
        <dbReference type="Proteomes" id="UP000327044"/>
    </source>
</evidence>
<dbReference type="Pfam" id="PF13359">
    <property type="entry name" value="DDE_Tnp_4"/>
    <property type="match status" value="1"/>
</dbReference>
<feature type="domain" description="DDE Tnp4" evidence="8">
    <location>
        <begin position="180"/>
        <end position="344"/>
    </location>
</feature>
<dbReference type="GO" id="GO:0004518">
    <property type="term" value="F:nuclease activity"/>
    <property type="evidence" value="ECO:0007669"/>
    <property type="project" value="UniProtKB-KW"/>
</dbReference>
<comment type="cofactor">
    <cofactor evidence="1">
        <name>a divalent metal cation</name>
        <dbReference type="ChEBI" id="CHEBI:60240"/>
    </cofactor>
</comment>
<keyword evidence="6" id="KW-0378">Hydrolase</keyword>
<evidence type="ECO:0000256" key="3">
    <source>
        <dbReference type="ARBA" id="ARBA00006958"/>
    </source>
</evidence>
<evidence type="ECO:0000259" key="8">
    <source>
        <dbReference type="Pfam" id="PF13359"/>
    </source>
</evidence>
<proteinExistence type="inferred from homology"/>
<comment type="subcellular location">
    <subcellularLocation>
        <location evidence="2">Nucleus</location>
    </subcellularLocation>
</comment>
<comment type="caution">
    <text evidence="9">The sequence shown here is derived from an EMBL/GenBank/DDBJ whole genome shotgun (WGS) entry which is preliminary data.</text>
</comment>
<organism evidence="9 10">
    <name type="scientific">Photinus pyralis</name>
    <name type="common">Common eastern firefly</name>
    <name type="synonym">Lampyris pyralis</name>
    <dbReference type="NCBI Taxonomy" id="7054"/>
    <lineage>
        <taxon>Eukaryota</taxon>
        <taxon>Metazoa</taxon>
        <taxon>Ecdysozoa</taxon>
        <taxon>Arthropoda</taxon>
        <taxon>Hexapoda</taxon>
        <taxon>Insecta</taxon>
        <taxon>Pterygota</taxon>
        <taxon>Neoptera</taxon>
        <taxon>Endopterygota</taxon>
        <taxon>Coleoptera</taxon>
        <taxon>Polyphaga</taxon>
        <taxon>Elateriformia</taxon>
        <taxon>Elateroidea</taxon>
        <taxon>Lampyridae</taxon>
        <taxon>Lampyrinae</taxon>
        <taxon>Photinus</taxon>
    </lineage>
</organism>
<keyword evidence="5" id="KW-0479">Metal-binding</keyword>
<accession>A0A5N4AYN0</accession>
<sequence length="410" mass="47503">MDDNILLVGAATCNIIIMHCANEPKDAPRKKRKLWMRKWINRRSVGKGLLSMLNEELLLEDPTSYKNFLRMDNASFEKLFRKIEIQITKQNTIMRDSISARSKLETTLRFLATGDTYRSLMYSTRIHESTISRFVPQVCYIIYNFLKDEYLKTPNDTDSWLEIANGFYQNWQFPNCLGALDGRHISFRAPISAGSYYYNYKGDHSIVLLAMADYSYRITYYNVGINGRISDGGVFRESSLSKAIFQDCLNLPVDGPLPGRRMNVPYVIVADDAFPISTRIMKPYPQRNLTYEQKIFNYRLSRCRRIIESTFGILANRFRVLLTPINLKPKKVELITLACIALHNFLSKENHTSYTEIQEDGYCQMQDIGRQGGNRSSALALRIRDEFKDFFNSEDGAVDFQHNAITRYNM</sequence>
<evidence type="ECO:0000256" key="6">
    <source>
        <dbReference type="ARBA" id="ARBA00022801"/>
    </source>
</evidence>
<keyword evidence="4" id="KW-0540">Nuclease</keyword>
<dbReference type="GO" id="GO:0016787">
    <property type="term" value="F:hydrolase activity"/>
    <property type="evidence" value="ECO:0007669"/>
    <property type="project" value="UniProtKB-KW"/>
</dbReference>
<reference evidence="9 10" key="1">
    <citation type="journal article" date="2018" name="Elife">
        <title>Firefly genomes illuminate parallel origins of bioluminescence in beetles.</title>
        <authorList>
            <person name="Fallon T.R."/>
            <person name="Lower S.E."/>
            <person name="Chang C.H."/>
            <person name="Bessho-Uehara M."/>
            <person name="Martin G.J."/>
            <person name="Bewick A.J."/>
            <person name="Behringer M."/>
            <person name="Debat H.J."/>
            <person name="Wong I."/>
            <person name="Day J.C."/>
            <person name="Suvorov A."/>
            <person name="Silva C.J."/>
            <person name="Stanger-Hall K.F."/>
            <person name="Hall D.W."/>
            <person name="Schmitz R.J."/>
            <person name="Nelson D.R."/>
            <person name="Lewis S.M."/>
            <person name="Shigenobu S."/>
            <person name="Bybee S.M."/>
            <person name="Larracuente A.M."/>
            <person name="Oba Y."/>
            <person name="Weng J.K."/>
        </authorList>
    </citation>
    <scope>NUCLEOTIDE SEQUENCE [LARGE SCALE GENOMIC DNA]</scope>
    <source>
        <strain evidence="9">1611_PpyrPB1</strain>
        <tissue evidence="9">Whole body</tissue>
    </source>
</reference>
<evidence type="ECO:0000256" key="2">
    <source>
        <dbReference type="ARBA" id="ARBA00004123"/>
    </source>
</evidence>
<dbReference type="InterPro" id="IPR045249">
    <property type="entry name" value="HARBI1-like"/>
</dbReference>
<evidence type="ECO:0000256" key="5">
    <source>
        <dbReference type="ARBA" id="ARBA00022723"/>
    </source>
</evidence>
<dbReference type="Proteomes" id="UP000327044">
    <property type="component" value="Unassembled WGS sequence"/>
</dbReference>
<dbReference type="PANTHER" id="PTHR22930">
    <property type="match status" value="1"/>
</dbReference>
<dbReference type="InterPro" id="IPR027806">
    <property type="entry name" value="HARBI1_dom"/>
</dbReference>
<evidence type="ECO:0000256" key="4">
    <source>
        <dbReference type="ARBA" id="ARBA00022722"/>
    </source>
</evidence>
<dbReference type="FunCoup" id="A0A5N4AYN0">
    <property type="interactions" value="1"/>
</dbReference>
<name>A0A5N4AYN0_PHOPY</name>
<dbReference type="InParanoid" id="A0A5N4AYN0"/>
<evidence type="ECO:0000313" key="9">
    <source>
        <dbReference type="EMBL" id="KAB0802358.1"/>
    </source>
</evidence>